<gene>
    <name evidence="1" type="ORF">NDU88_006084</name>
</gene>
<dbReference type="Proteomes" id="UP001066276">
    <property type="component" value="Chromosome 12"/>
</dbReference>
<evidence type="ECO:0000313" key="1">
    <source>
        <dbReference type="EMBL" id="KAJ1085960.1"/>
    </source>
</evidence>
<organism evidence="1 2">
    <name type="scientific">Pleurodeles waltl</name>
    <name type="common">Iberian ribbed newt</name>
    <dbReference type="NCBI Taxonomy" id="8319"/>
    <lineage>
        <taxon>Eukaryota</taxon>
        <taxon>Metazoa</taxon>
        <taxon>Chordata</taxon>
        <taxon>Craniata</taxon>
        <taxon>Vertebrata</taxon>
        <taxon>Euteleostomi</taxon>
        <taxon>Amphibia</taxon>
        <taxon>Batrachia</taxon>
        <taxon>Caudata</taxon>
        <taxon>Salamandroidea</taxon>
        <taxon>Salamandridae</taxon>
        <taxon>Pleurodelinae</taxon>
        <taxon>Pleurodeles</taxon>
    </lineage>
</organism>
<evidence type="ECO:0000313" key="2">
    <source>
        <dbReference type="Proteomes" id="UP001066276"/>
    </source>
</evidence>
<proteinExistence type="predicted"/>
<reference evidence="1" key="1">
    <citation type="journal article" date="2022" name="bioRxiv">
        <title>Sequencing and chromosome-scale assembly of the giantPleurodeles waltlgenome.</title>
        <authorList>
            <person name="Brown T."/>
            <person name="Elewa A."/>
            <person name="Iarovenko S."/>
            <person name="Subramanian E."/>
            <person name="Araus A.J."/>
            <person name="Petzold A."/>
            <person name="Susuki M."/>
            <person name="Suzuki K.-i.T."/>
            <person name="Hayashi T."/>
            <person name="Toyoda A."/>
            <person name="Oliveira C."/>
            <person name="Osipova E."/>
            <person name="Leigh N.D."/>
            <person name="Simon A."/>
            <person name="Yun M.H."/>
        </authorList>
    </citation>
    <scope>NUCLEOTIDE SEQUENCE</scope>
    <source>
        <strain evidence="1">20211129_DDA</strain>
        <tissue evidence="1">Liver</tissue>
    </source>
</reference>
<dbReference type="AlphaFoldDB" id="A0AAV7L6B8"/>
<protein>
    <submittedName>
        <fullName evidence="1">Uncharacterized protein</fullName>
    </submittedName>
</protein>
<accession>A0AAV7L6B8</accession>
<keyword evidence="2" id="KW-1185">Reference proteome</keyword>
<comment type="caution">
    <text evidence="1">The sequence shown here is derived from an EMBL/GenBank/DDBJ whole genome shotgun (WGS) entry which is preliminary data.</text>
</comment>
<dbReference type="EMBL" id="JANPWB010000016">
    <property type="protein sequence ID" value="KAJ1085960.1"/>
    <property type="molecule type" value="Genomic_DNA"/>
</dbReference>
<sequence>MGLLVAINDLYVRNAIRRLRSEGRGRGRYTVGCLVKDSGNTMFTCTCLNMGLLVAINDLCVRNAIRRLLSEGTRRGRYAVVSLV</sequence>
<name>A0AAV7L6B8_PLEWA</name>